<dbReference type="Proteomes" id="UP000432464">
    <property type="component" value="Unassembled WGS sequence"/>
</dbReference>
<gene>
    <name evidence="1" type="ORF">GLP40_06740</name>
</gene>
<protein>
    <submittedName>
        <fullName evidence="1">Uncharacterized protein</fullName>
    </submittedName>
</protein>
<keyword evidence="2" id="KW-1185">Reference proteome</keyword>
<evidence type="ECO:0000313" key="2">
    <source>
        <dbReference type="Proteomes" id="UP000432464"/>
    </source>
</evidence>
<accession>A0A6I3KTV9</accession>
<comment type="caution">
    <text evidence="1">The sequence shown here is derived from an EMBL/GenBank/DDBJ whole genome shotgun (WGS) entry which is preliminary data.</text>
</comment>
<sequence length="82" mass="9087">MRTMAEELSPAPTEGFERVGAVELRLTPMGAADIHGSIDEIACAAAAIGGEYFSVNDSMGSRITATVYRRTRRPSRWRCRRR</sequence>
<dbReference type="AlphaFoldDB" id="A0A6I3KTV9"/>
<proteinExistence type="predicted"/>
<organism evidence="1 2">
    <name type="scientific">Nocardia aurantiaca</name>
    <dbReference type="NCBI Taxonomy" id="2675850"/>
    <lineage>
        <taxon>Bacteria</taxon>
        <taxon>Bacillati</taxon>
        <taxon>Actinomycetota</taxon>
        <taxon>Actinomycetes</taxon>
        <taxon>Mycobacteriales</taxon>
        <taxon>Nocardiaceae</taxon>
        <taxon>Nocardia</taxon>
    </lineage>
</organism>
<evidence type="ECO:0000313" key="1">
    <source>
        <dbReference type="EMBL" id="MTE12476.1"/>
    </source>
</evidence>
<reference evidence="1 2" key="1">
    <citation type="submission" date="2019-11" db="EMBL/GenBank/DDBJ databases">
        <title>Nocardia sp. nov. CT2-14 isolated from soil.</title>
        <authorList>
            <person name="Kanchanasin P."/>
            <person name="Tanasupawat S."/>
            <person name="Yuki M."/>
            <person name="Kudo T."/>
        </authorList>
    </citation>
    <scope>NUCLEOTIDE SEQUENCE [LARGE SCALE GENOMIC DNA]</scope>
    <source>
        <strain evidence="1 2">CT2-14</strain>
    </source>
</reference>
<dbReference type="RefSeq" id="WP_154786994.1">
    <property type="nucleotide sequence ID" value="NZ_WMBB01000003.1"/>
</dbReference>
<dbReference type="EMBL" id="WMBB01000003">
    <property type="protein sequence ID" value="MTE12476.1"/>
    <property type="molecule type" value="Genomic_DNA"/>
</dbReference>
<name>A0A6I3KTV9_9NOCA</name>